<dbReference type="Pfam" id="PF00295">
    <property type="entry name" value="Glyco_hydro_28"/>
    <property type="match status" value="1"/>
</dbReference>
<dbReference type="RefSeq" id="XP_025366317.1">
    <property type="nucleotide sequence ID" value="XM_025517231.1"/>
</dbReference>
<dbReference type="GO" id="GO:0071555">
    <property type="term" value="P:cell wall organization"/>
    <property type="evidence" value="ECO:0007669"/>
    <property type="project" value="UniProtKB-KW"/>
</dbReference>
<dbReference type="InterPro" id="IPR012334">
    <property type="entry name" value="Pectin_lyas_fold"/>
</dbReference>
<protein>
    <submittedName>
        <fullName evidence="13">Pectin lyase-like protein</fullName>
    </submittedName>
</protein>
<accession>A0A316VNK7</accession>
<evidence type="ECO:0000256" key="2">
    <source>
        <dbReference type="ARBA" id="ARBA00008834"/>
    </source>
</evidence>
<feature type="signal peptide" evidence="12">
    <location>
        <begin position="1"/>
        <end position="22"/>
    </location>
</feature>
<evidence type="ECO:0000313" key="13">
    <source>
        <dbReference type="EMBL" id="PWN39157.1"/>
    </source>
</evidence>
<dbReference type="GO" id="GO:0005975">
    <property type="term" value="P:carbohydrate metabolic process"/>
    <property type="evidence" value="ECO:0007669"/>
    <property type="project" value="InterPro"/>
</dbReference>
<dbReference type="InterPro" id="IPR011050">
    <property type="entry name" value="Pectin_lyase_fold/virulence"/>
</dbReference>
<dbReference type="GO" id="GO:0046576">
    <property type="term" value="F:rhamnogalacturonan alpha-L-rhamnopyranosyl-(1-&gt;4)-alpha-D-galactopyranosyluronide lyase activity"/>
    <property type="evidence" value="ECO:0007669"/>
    <property type="project" value="UniProtKB-ARBA"/>
</dbReference>
<dbReference type="STRING" id="1522189.A0A316VNK7"/>
<evidence type="ECO:0000256" key="3">
    <source>
        <dbReference type="ARBA" id="ARBA00022525"/>
    </source>
</evidence>
<evidence type="ECO:0000256" key="10">
    <source>
        <dbReference type="RuleBase" id="RU361169"/>
    </source>
</evidence>
<dbReference type="GO" id="GO:0004650">
    <property type="term" value="F:polygalacturonase activity"/>
    <property type="evidence" value="ECO:0007669"/>
    <property type="project" value="InterPro"/>
</dbReference>
<evidence type="ECO:0000256" key="7">
    <source>
        <dbReference type="ARBA" id="ARBA00023180"/>
    </source>
</evidence>
<keyword evidence="4 12" id="KW-0732">Signal</keyword>
<evidence type="ECO:0000256" key="1">
    <source>
        <dbReference type="ARBA" id="ARBA00004613"/>
    </source>
</evidence>
<comment type="similarity">
    <text evidence="2 10">Belongs to the glycosyl hydrolase 28 family.</text>
</comment>
<evidence type="ECO:0000256" key="12">
    <source>
        <dbReference type="SAM" id="SignalP"/>
    </source>
</evidence>
<evidence type="ECO:0000256" key="4">
    <source>
        <dbReference type="ARBA" id="ARBA00022729"/>
    </source>
</evidence>
<dbReference type="InterPro" id="IPR000743">
    <property type="entry name" value="Glyco_hydro_28"/>
</dbReference>
<keyword evidence="3" id="KW-0964">Secreted</keyword>
<dbReference type="SUPFAM" id="SSF51126">
    <property type="entry name" value="Pectin lyase-like"/>
    <property type="match status" value="1"/>
</dbReference>
<dbReference type="Gene3D" id="2.160.20.10">
    <property type="entry name" value="Single-stranded right-handed beta-helix, Pectin lyase-like"/>
    <property type="match status" value="1"/>
</dbReference>
<evidence type="ECO:0000256" key="6">
    <source>
        <dbReference type="ARBA" id="ARBA00023157"/>
    </source>
</evidence>
<keyword evidence="7" id="KW-0325">Glycoprotein</keyword>
<dbReference type="EMBL" id="KZ819490">
    <property type="protein sequence ID" value="PWN39157.1"/>
    <property type="molecule type" value="Genomic_DNA"/>
</dbReference>
<evidence type="ECO:0000256" key="8">
    <source>
        <dbReference type="ARBA" id="ARBA00023295"/>
    </source>
</evidence>
<name>A0A316VNK7_9BASI</name>
<feature type="chain" id="PRO_5016453387" evidence="12">
    <location>
        <begin position="23"/>
        <end position="427"/>
    </location>
</feature>
<dbReference type="PANTHER" id="PTHR31736">
    <property type="match status" value="1"/>
</dbReference>
<dbReference type="AlphaFoldDB" id="A0A316VNK7"/>
<keyword evidence="13" id="KW-0456">Lyase</keyword>
<comment type="subcellular location">
    <subcellularLocation>
        <location evidence="1">Secreted</location>
    </subcellularLocation>
</comment>
<gene>
    <name evidence="13" type="ORF">IE81DRAFT_369319</name>
</gene>
<sequence length="427" mass="45983">MHLFPCLLTLSLQLLALQAGTAIGLEARTPHVLRRAYTKHTSRSVQDTRDALKTTHQERAAPEVGDPSSSQSTTICDIVDQGGATSSTLDVGPIIEQVFKSCVKRSSGAVLRVPAGDWPIASHVILNPCEDFTFQMEGNLHLTVANVGGGPIFDFRYSNNFRVTGGGTFFGNGRAFRDKYALKDRPRLMLFEGTNYEVDHIRLDDAPMYHLTARGSHFKVHDIVISSKPPYVGTTDGIDLVCEEQCSVYSANVTSGDECLSIKKAHGVEVQDLECHNGGAVSIGSAGPDGTFEVEDVRVKGVSMHNSQAGVYIKAYPRSRGYIRGCLFQDFTIDDVAHPIEINQAWCGHGECSLSEPGGLDISDITFDGFKGSGDDTTRPPVILRCHSGGCHDINFKNIDLAKKGGRSPKPQMQGACGAGLAALPAC</sequence>
<dbReference type="PANTHER" id="PTHR31736:SF19">
    <property type="entry name" value="PECTIN LYASE SUPERFAMILY PROTEIN-RELATED"/>
    <property type="match status" value="1"/>
</dbReference>
<keyword evidence="5 10" id="KW-0378">Hydrolase</keyword>
<feature type="compositionally biased region" description="Basic and acidic residues" evidence="11">
    <location>
        <begin position="46"/>
        <end position="61"/>
    </location>
</feature>
<evidence type="ECO:0000313" key="14">
    <source>
        <dbReference type="Proteomes" id="UP000245783"/>
    </source>
</evidence>
<keyword evidence="9" id="KW-0961">Cell wall biogenesis/degradation</keyword>
<evidence type="ECO:0000256" key="9">
    <source>
        <dbReference type="ARBA" id="ARBA00023316"/>
    </source>
</evidence>
<dbReference type="GeneID" id="37039101"/>
<evidence type="ECO:0000256" key="5">
    <source>
        <dbReference type="ARBA" id="ARBA00022801"/>
    </source>
</evidence>
<reference evidence="13 14" key="1">
    <citation type="journal article" date="2018" name="Mol. Biol. Evol.">
        <title>Broad Genomic Sampling Reveals a Smut Pathogenic Ancestry of the Fungal Clade Ustilaginomycotina.</title>
        <authorList>
            <person name="Kijpornyongpan T."/>
            <person name="Mondo S.J."/>
            <person name="Barry K."/>
            <person name="Sandor L."/>
            <person name="Lee J."/>
            <person name="Lipzen A."/>
            <person name="Pangilinan J."/>
            <person name="LaButti K."/>
            <person name="Hainaut M."/>
            <person name="Henrissat B."/>
            <person name="Grigoriev I.V."/>
            <person name="Spatafora J.W."/>
            <person name="Aime M.C."/>
        </authorList>
    </citation>
    <scope>NUCLEOTIDE SEQUENCE [LARGE SCALE GENOMIC DNA]</scope>
    <source>
        <strain evidence="13 14">MCA 4658</strain>
    </source>
</reference>
<dbReference type="OrthoDB" id="2268901at2759"/>
<evidence type="ECO:0000256" key="11">
    <source>
        <dbReference type="SAM" id="MobiDB-lite"/>
    </source>
</evidence>
<keyword evidence="14" id="KW-1185">Reference proteome</keyword>
<keyword evidence="6" id="KW-1015">Disulfide bond</keyword>
<keyword evidence="8 10" id="KW-0326">Glycosidase</keyword>
<dbReference type="Proteomes" id="UP000245783">
    <property type="component" value="Unassembled WGS sequence"/>
</dbReference>
<organism evidence="13 14">
    <name type="scientific">Ceraceosorus guamensis</name>
    <dbReference type="NCBI Taxonomy" id="1522189"/>
    <lineage>
        <taxon>Eukaryota</taxon>
        <taxon>Fungi</taxon>
        <taxon>Dikarya</taxon>
        <taxon>Basidiomycota</taxon>
        <taxon>Ustilaginomycotina</taxon>
        <taxon>Exobasidiomycetes</taxon>
        <taxon>Ceraceosorales</taxon>
        <taxon>Ceraceosoraceae</taxon>
        <taxon>Ceraceosorus</taxon>
    </lineage>
</organism>
<proteinExistence type="inferred from homology"/>
<dbReference type="InParanoid" id="A0A316VNK7"/>
<feature type="region of interest" description="Disordered" evidence="11">
    <location>
        <begin position="37"/>
        <end position="72"/>
    </location>
</feature>
<dbReference type="GO" id="GO:0005576">
    <property type="term" value="C:extracellular region"/>
    <property type="evidence" value="ECO:0007669"/>
    <property type="project" value="UniProtKB-SubCell"/>
</dbReference>